<proteinExistence type="predicted"/>
<dbReference type="AlphaFoldDB" id="A0A7X6GYC2"/>
<sequence>MSILSRLFGGGSKPAPEPELYKGFRIFPEPEAGQGGYRLGARIEKEVGGAMQTHRMIRADRIQSAEEAEAFSIRKAKQLIDEQGDRLFG</sequence>
<comment type="caution">
    <text evidence="1">The sequence shown here is derived from an EMBL/GenBank/DDBJ whole genome shotgun (WGS) entry which is preliminary data.</text>
</comment>
<name>A0A7X6GYC2_9RHOB</name>
<evidence type="ECO:0000313" key="2">
    <source>
        <dbReference type="Proteomes" id="UP000526408"/>
    </source>
</evidence>
<gene>
    <name evidence="1" type="ORF">HCU73_02195</name>
</gene>
<dbReference type="Pfam" id="PF10115">
    <property type="entry name" value="HlyU"/>
    <property type="match status" value="1"/>
</dbReference>
<dbReference type="Proteomes" id="UP000526408">
    <property type="component" value="Unassembled WGS sequence"/>
</dbReference>
<evidence type="ECO:0000313" key="1">
    <source>
        <dbReference type="EMBL" id="NKX43387.1"/>
    </source>
</evidence>
<organism evidence="1 2">
    <name type="scientific">Roseicyclus persicicus</name>
    <dbReference type="NCBI Taxonomy" id="2650661"/>
    <lineage>
        <taxon>Bacteria</taxon>
        <taxon>Pseudomonadati</taxon>
        <taxon>Pseudomonadota</taxon>
        <taxon>Alphaproteobacteria</taxon>
        <taxon>Rhodobacterales</taxon>
        <taxon>Roseobacteraceae</taxon>
        <taxon>Roseicyclus</taxon>
    </lineage>
</organism>
<dbReference type="EMBL" id="JAAZQQ010000001">
    <property type="protein sequence ID" value="NKX43387.1"/>
    <property type="molecule type" value="Genomic_DNA"/>
</dbReference>
<dbReference type="RefSeq" id="WP_168621757.1">
    <property type="nucleotide sequence ID" value="NZ_JAAZQQ010000001.1"/>
</dbReference>
<keyword evidence="2" id="KW-1185">Reference proteome</keyword>
<reference evidence="1 2" key="1">
    <citation type="submission" date="2020-04" db="EMBL/GenBank/DDBJ databases">
        <authorList>
            <person name="Yoon J."/>
        </authorList>
    </citation>
    <scope>NUCLEOTIDE SEQUENCE [LARGE SCALE GENOMIC DNA]</scope>
    <source>
        <strain evidence="1 2">KMU-115</strain>
    </source>
</reference>
<dbReference type="InterPro" id="IPR018772">
    <property type="entry name" value="Transcription_activator_HlyU"/>
</dbReference>
<protein>
    <submittedName>
        <fullName evidence="1">Uncharacterized protein</fullName>
    </submittedName>
</protein>
<accession>A0A7X6GYC2</accession>